<dbReference type="InterPro" id="IPR050816">
    <property type="entry name" value="Flavin-dep_Halogenase_NPB"/>
</dbReference>
<dbReference type="EC" id="1.-.-.-" evidence="2"/>
<comment type="caution">
    <text evidence="2">The sequence shown here is derived from an EMBL/GenBank/DDBJ whole genome shotgun (WGS) entry which is preliminary data.</text>
</comment>
<dbReference type="InterPro" id="IPR002938">
    <property type="entry name" value="FAD-bd"/>
</dbReference>
<accession>A0ABT8WN16</accession>
<sequence>MERKDYIETGMKKTKHSENYEVVIIGGGPAGTATAIQLVRLGIQSVLIVEKGSYSDSKIGESLPPNTNVLLRQLGIWHAFKLEGHLQVGGSCSIWGSAESGYNDYFINPHGLGWHLDRNKFERFLANQACKLGAELRTKTLFESIVSETNTGFCLEIQNEKKETTKIQARFVVDASGAHAIFARKRGPSKNILDRLIFLSGFIEIPNAVNFSSLTMLEAVEYGWWYFAVLPGKRVIAALATDPEVVNKYELTKPEHWLALLRETKVLPLQLKPHLNLCEKIIASPALSSSLPQPCGPNWLAVGDAASSYDPICSLGIHKGLLTGMEAAKTITEILNNSNENALKNYHDFLETDFKKYKKSRDYFYGLENRWAHSPFWNRRKNPNHILS</sequence>
<dbReference type="PRINTS" id="PR00420">
    <property type="entry name" value="RNGMNOXGNASE"/>
</dbReference>
<dbReference type="Proteomes" id="UP001176806">
    <property type="component" value="Unassembled WGS sequence"/>
</dbReference>
<dbReference type="PANTHER" id="PTHR43747">
    <property type="entry name" value="FAD-BINDING PROTEIN"/>
    <property type="match status" value="1"/>
</dbReference>
<gene>
    <name evidence="2" type="ORF">Q4Q40_09305</name>
</gene>
<proteinExistence type="predicted"/>
<protein>
    <submittedName>
        <fullName evidence="2">NAD(P)/FAD-dependent oxidoreductase</fullName>
        <ecNumber evidence="2">1.-.-.-</ecNumber>
    </submittedName>
</protein>
<keyword evidence="2" id="KW-0560">Oxidoreductase</keyword>
<dbReference type="PANTHER" id="PTHR43747:SF1">
    <property type="entry name" value="SLR1998 PROTEIN"/>
    <property type="match status" value="1"/>
</dbReference>
<dbReference type="Gene3D" id="3.50.50.60">
    <property type="entry name" value="FAD/NAD(P)-binding domain"/>
    <property type="match status" value="1"/>
</dbReference>
<dbReference type="GO" id="GO:0016491">
    <property type="term" value="F:oxidoreductase activity"/>
    <property type="evidence" value="ECO:0007669"/>
    <property type="project" value="UniProtKB-KW"/>
</dbReference>
<feature type="domain" description="FAD-binding" evidence="1">
    <location>
        <begin position="20"/>
        <end position="189"/>
    </location>
</feature>
<dbReference type="EMBL" id="JAUOEL010000003">
    <property type="protein sequence ID" value="MDO5974379.1"/>
    <property type="molecule type" value="Genomic_DNA"/>
</dbReference>
<dbReference type="Gene3D" id="3.30.9.100">
    <property type="match status" value="1"/>
</dbReference>
<evidence type="ECO:0000313" key="2">
    <source>
        <dbReference type="EMBL" id="MDO5974379.1"/>
    </source>
</evidence>
<dbReference type="Pfam" id="PF01494">
    <property type="entry name" value="FAD_binding_3"/>
    <property type="match status" value="1"/>
</dbReference>
<name>A0ABT8WN16_9FLAO</name>
<dbReference type="SUPFAM" id="SSF51905">
    <property type="entry name" value="FAD/NAD(P)-binding domain"/>
    <property type="match status" value="1"/>
</dbReference>
<organism evidence="2 3">
    <name type="scientific">Flavivirga jejuensis</name>
    <dbReference type="NCBI Taxonomy" id="870487"/>
    <lineage>
        <taxon>Bacteria</taxon>
        <taxon>Pseudomonadati</taxon>
        <taxon>Bacteroidota</taxon>
        <taxon>Flavobacteriia</taxon>
        <taxon>Flavobacteriales</taxon>
        <taxon>Flavobacteriaceae</taxon>
        <taxon>Flavivirga</taxon>
    </lineage>
</organism>
<reference evidence="2" key="1">
    <citation type="submission" date="2023-07" db="EMBL/GenBank/DDBJ databases">
        <title>Two novel species in the genus Flavivirga.</title>
        <authorList>
            <person name="Kwon K."/>
        </authorList>
    </citation>
    <scope>NUCLEOTIDE SEQUENCE</scope>
    <source>
        <strain evidence="2">KACC 14158</strain>
    </source>
</reference>
<dbReference type="InterPro" id="IPR036188">
    <property type="entry name" value="FAD/NAD-bd_sf"/>
</dbReference>
<evidence type="ECO:0000313" key="3">
    <source>
        <dbReference type="Proteomes" id="UP001176806"/>
    </source>
</evidence>
<keyword evidence="3" id="KW-1185">Reference proteome</keyword>
<evidence type="ECO:0000259" key="1">
    <source>
        <dbReference type="Pfam" id="PF01494"/>
    </source>
</evidence>